<dbReference type="Proteomes" id="UP001501231">
    <property type="component" value="Unassembled WGS sequence"/>
</dbReference>
<feature type="region of interest" description="Disordered" evidence="1">
    <location>
        <begin position="1"/>
        <end position="94"/>
    </location>
</feature>
<evidence type="ECO:0000313" key="3">
    <source>
        <dbReference type="Proteomes" id="UP001501231"/>
    </source>
</evidence>
<proteinExistence type="predicted"/>
<feature type="compositionally biased region" description="Pro residues" evidence="1">
    <location>
        <begin position="53"/>
        <end position="65"/>
    </location>
</feature>
<feature type="compositionally biased region" description="Low complexity" evidence="1">
    <location>
        <begin position="152"/>
        <end position="167"/>
    </location>
</feature>
<feature type="compositionally biased region" description="Polar residues" evidence="1">
    <location>
        <begin position="1"/>
        <end position="12"/>
    </location>
</feature>
<dbReference type="EMBL" id="BAAARW010000002">
    <property type="protein sequence ID" value="GAA2402749.1"/>
    <property type="molecule type" value="Genomic_DNA"/>
</dbReference>
<accession>A0ABN3IET4</accession>
<comment type="caution">
    <text evidence="2">The sequence shown here is derived from an EMBL/GenBank/DDBJ whole genome shotgun (WGS) entry which is preliminary data.</text>
</comment>
<sequence>MPTMNPEPNTPSDPLHRPPDEDRRVAGRPAGVPEASAEQTAPDAHVPGEELAGPPPASAAPPGAPEPEAREPANHRAGVSEPTDHGPAGHLERLLDAGAADRFRRRWREIQTDFVDDPVRAVHGADELAAEVVNAIGRALADRKRALEESQPADADGAPGTAPGTAPDTERLRQALRGYRELVDRLLDT</sequence>
<gene>
    <name evidence="2" type="ORF">GCM10010191_07870</name>
</gene>
<reference evidence="2 3" key="1">
    <citation type="journal article" date="2019" name="Int. J. Syst. Evol. Microbiol.">
        <title>The Global Catalogue of Microorganisms (GCM) 10K type strain sequencing project: providing services to taxonomists for standard genome sequencing and annotation.</title>
        <authorList>
            <consortium name="The Broad Institute Genomics Platform"/>
            <consortium name="The Broad Institute Genome Sequencing Center for Infectious Disease"/>
            <person name="Wu L."/>
            <person name="Ma J."/>
        </authorList>
    </citation>
    <scope>NUCLEOTIDE SEQUENCE [LARGE SCALE GENOMIC DNA]</scope>
    <source>
        <strain evidence="2 3">JCM 3325</strain>
    </source>
</reference>
<protein>
    <submittedName>
        <fullName evidence="2">Uncharacterized protein</fullName>
    </submittedName>
</protein>
<feature type="compositionally biased region" description="Basic and acidic residues" evidence="1">
    <location>
        <begin position="14"/>
        <end position="25"/>
    </location>
</feature>
<feature type="region of interest" description="Disordered" evidence="1">
    <location>
        <begin position="144"/>
        <end position="171"/>
    </location>
</feature>
<evidence type="ECO:0000313" key="2">
    <source>
        <dbReference type="EMBL" id="GAA2402749.1"/>
    </source>
</evidence>
<keyword evidence="3" id="KW-1185">Reference proteome</keyword>
<evidence type="ECO:0000256" key="1">
    <source>
        <dbReference type="SAM" id="MobiDB-lite"/>
    </source>
</evidence>
<name>A0ABN3IET4_9ACTN</name>
<organism evidence="2 3">
    <name type="scientific">Actinomadura vinacea</name>
    <dbReference type="NCBI Taxonomy" id="115336"/>
    <lineage>
        <taxon>Bacteria</taxon>
        <taxon>Bacillati</taxon>
        <taxon>Actinomycetota</taxon>
        <taxon>Actinomycetes</taxon>
        <taxon>Streptosporangiales</taxon>
        <taxon>Thermomonosporaceae</taxon>
        <taxon>Actinomadura</taxon>
    </lineage>
</organism>